<keyword evidence="1" id="KW-0472">Membrane</keyword>
<dbReference type="PANTHER" id="PTHR38389">
    <property type="entry name" value="DNA-DIRECTED RNA POLYMERASE SUBUNIT BETA"/>
    <property type="match status" value="1"/>
</dbReference>
<feature type="transmembrane region" description="Helical" evidence="1">
    <location>
        <begin position="75"/>
        <end position="93"/>
    </location>
</feature>
<dbReference type="InterPro" id="IPR057209">
    <property type="entry name" value="DUF7887"/>
</dbReference>
<dbReference type="EMBL" id="BSYR01000030">
    <property type="protein sequence ID" value="GMI97575.1"/>
    <property type="molecule type" value="Genomic_DNA"/>
</dbReference>
<dbReference type="OrthoDB" id="1937164at2759"/>
<sequence length="136" mass="14981">MDKGNGLSHWICDEKKMWTLHKTLTFNTILHSPHLPATRNASRIVTKLSKRKDVVGPSARNNQLPKLPLPVSNTVLARSLVGLFGLGFIDAGYSGDWSRIGVISKDVEDLLKIAAFLVVPLCIFLVISFSKDPVDT</sequence>
<dbReference type="AlphaFoldDB" id="A0A9W7IK16"/>
<feature type="domain" description="DUF7887" evidence="2">
    <location>
        <begin position="71"/>
        <end position="132"/>
    </location>
</feature>
<evidence type="ECO:0000313" key="4">
    <source>
        <dbReference type="Proteomes" id="UP001165190"/>
    </source>
</evidence>
<keyword evidence="1" id="KW-1133">Transmembrane helix</keyword>
<organism evidence="3 4">
    <name type="scientific">Hibiscus trionum</name>
    <name type="common">Flower of an hour</name>
    <dbReference type="NCBI Taxonomy" id="183268"/>
    <lineage>
        <taxon>Eukaryota</taxon>
        <taxon>Viridiplantae</taxon>
        <taxon>Streptophyta</taxon>
        <taxon>Embryophyta</taxon>
        <taxon>Tracheophyta</taxon>
        <taxon>Spermatophyta</taxon>
        <taxon>Magnoliopsida</taxon>
        <taxon>eudicotyledons</taxon>
        <taxon>Gunneridae</taxon>
        <taxon>Pentapetalae</taxon>
        <taxon>rosids</taxon>
        <taxon>malvids</taxon>
        <taxon>Malvales</taxon>
        <taxon>Malvaceae</taxon>
        <taxon>Malvoideae</taxon>
        <taxon>Hibiscus</taxon>
    </lineage>
</organism>
<name>A0A9W7IK16_HIBTR</name>
<dbReference type="Proteomes" id="UP001165190">
    <property type="component" value="Unassembled WGS sequence"/>
</dbReference>
<reference evidence="3" key="1">
    <citation type="submission" date="2023-05" db="EMBL/GenBank/DDBJ databases">
        <title>Genome and transcriptome analyses reveal genes involved in the formation of fine ridges on petal epidermal cells in Hibiscus trionum.</title>
        <authorList>
            <person name="Koshimizu S."/>
            <person name="Masuda S."/>
            <person name="Ishii T."/>
            <person name="Shirasu K."/>
            <person name="Hoshino A."/>
            <person name="Arita M."/>
        </authorList>
    </citation>
    <scope>NUCLEOTIDE SEQUENCE</scope>
    <source>
        <strain evidence="3">Hamamatsu line</strain>
    </source>
</reference>
<keyword evidence="1" id="KW-0812">Transmembrane</keyword>
<accession>A0A9W7IK16</accession>
<proteinExistence type="predicted"/>
<evidence type="ECO:0000256" key="1">
    <source>
        <dbReference type="SAM" id="Phobius"/>
    </source>
</evidence>
<evidence type="ECO:0000313" key="3">
    <source>
        <dbReference type="EMBL" id="GMI97575.1"/>
    </source>
</evidence>
<keyword evidence="4" id="KW-1185">Reference proteome</keyword>
<comment type="caution">
    <text evidence="3">The sequence shown here is derived from an EMBL/GenBank/DDBJ whole genome shotgun (WGS) entry which is preliminary data.</text>
</comment>
<dbReference type="Pfam" id="PF25397">
    <property type="entry name" value="DUF7887"/>
    <property type="match status" value="1"/>
</dbReference>
<protein>
    <recommendedName>
        <fullName evidence="2">DUF7887 domain-containing protein</fullName>
    </recommendedName>
</protein>
<dbReference type="PANTHER" id="PTHR38389:SF1">
    <property type="entry name" value="DNA-DIRECTED RNA POLYMERASE SUBUNIT BETA"/>
    <property type="match status" value="1"/>
</dbReference>
<evidence type="ECO:0000259" key="2">
    <source>
        <dbReference type="Pfam" id="PF25397"/>
    </source>
</evidence>
<gene>
    <name evidence="3" type="ORF">HRI_003426900</name>
</gene>
<feature type="transmembrane region" description="Helical" evidence="1">
    <location>
        <begin position="113"/>
        <end position="130"/>
    </location>
</feature>